<dbReference type="Pfam" id="PF01429">
    <property type="entry name" value="MBD"/>
    <property type="match status" value="1"/>
</dbReference>
<dbReference type="AlphaFoldDB" id="A0A6P5SVT4"/>
<feature type="region of interest" description="Disordered" evidence="6">
    <location>
        <begin position="285"/>
        <end position="323"/>
    </location>
</feature>
<keyword evidence="4" id="KW-0804">Transcription</keyword>
<feature type="compositionally biased region" description="Basic and acidic residues" evidence="6">
    <location>
        <begin position="79"/>
        <end position="91"/>
    </location>
</feature>
<dbReference type="PROSITE" id="PS50982">
    <property type="entry name" value="MBD"/>
    <property type="match status" value="1"/>
</dbReference>
<sequence length="323" mass="34890">MASSVEKEGEEVVSLELPAPSGWVKKFLPKQSGTPKKNEIVFTAPTGEEITNKRQLEQYLKAHPGGPAVSEFDWSTGETPRRSARISEKAKATPPPEGEPPKKRSRKSTSAKKDSKEKQAGPEGAEETKISDVQAAEKAGKVEDTEMEKDDVKENQDEEKAPVADTKTEVAQPEETKVEQEANVPGDAEECKKTSEADPEDSKASIDGTEVEGSGFGKQTEKENAEGEKVEEKGEQPQVEVGKEEETGDQGKAEIAIVVEDKHEVEGEEKEKHNEVAIETEVEIEEKEAAKGNTEGKNSSGVREAGKKVEGEVIENGGPGNEA</sequence>
<dbReference type="GeneID" id="110759913"/>
<dbReference type="SUPFAM" id="SSF54171">
    <property type="entry name" value="DNA-binding domain"/>
    <property type="match status" value="1"/>
</dbReference>
<dbReference type="GO" id="GO:0005634">
    <property type="term" value="C:nucleus"/>
    <property type="evidence" value="ECO:0007669"/>
    <property type="project" value="UniProtKB-SubCell"/>
</dbReference>
<feature type="compositionally biased region" description="Basic and acidic residues" evidence="6">
    <location>
        <begin position="189"/>
        <end position="204"/>
    </location>
</feature>
<evidence type="ECO:0000256" key="4">
    <source>
        <dbReference type="ARBA" id="ARBA00023163"/>
    </source>
</evidence>
<organism evidence="8 9">
    <name type="scientific">Prunus avium</name>
    <name type="common">Cherry</name>
    <name type="synonym">Cerasus avium</name>
    <dbReference type="NCBI Taxonomy" id="42229"/>
    <lineage>
        <taxon>Eukaryota</taxon>
        <taxon>Viridiplantae</taxon>
        <taxon>Streptophyta</taxon>
        <taxon>Embryophyta</taxon>
        <taxon>Tracheophyta</taxon>
        <taxon>Spermatophyta</taxon>
        <taxon>Magnoliopsida</taxon>
        <taxon>eudicotyledons</taxon>
        <taxon>Gunneridae</taxon>
        <taxon>Pentapetalae</taxon>
        <taxon>rosids</taxon>
        <taxon>fabids</taxon>
        <taxon>Rosales</taxon>
        <taxon>Rosaceae</taxon>
        <taxon>Amygdaloideae</taxon>
        <taxon>Amygdaleae</taxon>
        <taxon>Prunus</taxon>
    </lineage>
</organism>
<gene>
    <name evidence="9" type="primary">LOC110759913</name>
</gene>
<evidence type="ECO:0000256" key="2">
    <source>
        <dbReference type="ARBA" id="ARBA00023015"/>
    </source>
</evidence>
<keyword evidence="3" id="KW-0238">DNA-binding</keyword>
<proteinExistence type="predicted"/>
<feature type="domain" description="MBD" evidence="7">
    <location>
        <begin position="9"/>
        <end position="79"/>
    </location>
</feature>
<dbReference type="RefSeq" id="XP_021817746.1">
    <property type="nucleotide sequence ID" value="XM_021962054.1"/>
</dbReference>
<evidence type="ECO:0000256" key="1">
    <source>
        <dbReference type="ARBA" id="ARBA00004123"/>
    </source>
</evidence>
<feature type="compositionally biased region" description="Basic and acidic residues" evidence="6">
    <location>
        <begin position="111"/>
        <end position="130"/>
    </location>
</feature>
<evidence type="ECO:0000256" key="6">
    <source>
        <dbReference type="SAM" id="MobiDB-lite"/>
    </source>
</evidence>
<dbReference type="Gene3D" id="3.30.890.10">
    <property type="entry name" value="Methyl-cpg-binding Protein 2, Chain A"/>
    <property type="match status" value="1"/>
</dbReference>
<dbReference type="InterPro" id="IPR016177">
    <property type="entry name" value="DNA-bd_dom_sf"/>
</dbReference>
<protein>
    <submittedName>
        <fullName evidence="9">Methyl-CpG-binding domain-containing protein 11-like isoform X3</fullName>
    </submittedName>
</protein>
<dbReference type="GO" id="GO:0003677">
    <property type="term" value="F:DNA binding"/>
    <property type="evidence" value="ECO:0007669"/>
    <property type="project" value="UniProtKB-KW"/>
</dbReference>
<dbReference type="Proteomes" id="UP000515124">
    <property type="component" value="Unplaced"/>
</dbReference>
<feature type="compositionally biased region" description="Basic and acidic residues" evidence="6">
    <location>
        <begin position="219"/>
        <end position="252"/>
    </location>
</feature>
<evidence type="ECO:0000256" key="5">
    <source>
        <dbReference type="ARBA" id="ARBA00023242"/>
    </source>
</evidence>
<dbReference type="InterPro" id="IPR039622">
    <property type="entry name" value="MBD10/11"/>
</dbReference>
<keyword evidence="8" id="KW-1185">Reference proteome</keyword>
<name>A0A6P5SVT4_PRUAV</name>
<comment type="subcellular location">
    <subcellularLocation>
        <location evidence="1">Nucleus</location>
    </subcellularLocation>
</comment>
<evidence type="ECO:0000313" key="9">
    <source>
        <dbReference type="RefSeq" id="XP_021817746.1"/>
    </source>
</evidence>
<dbReference type="InterPro" id="IPR001739">
    <property type="entry name" value="Methyl_CpG_DNA-bd"/>
</dbReference>
<accession>A0A6P5SVT4</accession>
<feature type="region of interest" description="Disordered" evidence="6">
    <location>
        <begin position="26"/>
        <end position="49"/>
    </location>
</feature>
<dbReference type="PANTHER" id="PTHR33729">
    <property type="entry name" value="METHYL-CPG BINDING DOMAIN CONTAINING PROTEIN, EXPRESSED"/>
    <property type="match status" value="1"/>
</dbReference>
<evidence type="ECO:0000313" key="8">
    <source>
        <dbReference type="Proteomes" id="UP000515124"/>
    </source>
</evidence>
<dbReference type="PANTHER" id="PTHR33729:SF6">
    <property type="entry name" value="METHYL-CPG-BINDING DOMAIN-CONTAINING PROTEIN 11"/>
    <property type="match status" value="1"/>
</dbReference>
<feature type="region of interest" description="Disordered" evidence="6">
    <location>
        <begin position="62"/>
        <end position="253"/>
    </location>
</feature>
<reference evidence="9" key="1">
    <citation type="submission" date="2025-08" db="UniProtKB">
        <authorList>
            <consortium name="RefSeq"/>
        </authorList>
    </citation>
    <scope>IDENTIFICATION</scope>
</reference>
<keyword evidence="5" id="KW-0539">Nucleus</keyword>
<evidence type="ECO:0000256" key="3">
    <source>
        <dbReference type="ARBA" id="ARBA00023125"/>
    </source>
</evidence>
<keyword evidence="2" id="KW-0805">Transcription regulation</keyword>
<feature type="compositionally biased region" description="Basic and acidic residues" evidence="6">
    <location>
        <begin position="138"/>
        <end position="180"/>
    </location>
</feature>
<evidence type="ECO:0000259" key="7">
    <source>
        <dbReference type="PROSITE" id="PS50982"/>
    </source>
</evidence>